<feature type="region of interest" description="Disordered" evidence="1">
    <location>
        <begin position="1"/>
        <end position="27"/>
    </location>
</feature>
<sequence>MASGSQHSAPAWPNGTAPKSRKAKNSAFAKILPPSNSPSCKSFAEFTRYLLGHTRNHPHFPEPPTDDQLMSLPPLTKEDIINDNSVFNNYSSNNHPNPLDWSVFKALLDNDMANKQIEGPFTFDWEDVGGENAAWNQAMIFFTVKHWMFARRASAFQKFGLDTEWKTEVIYIGIVTRWLIGQIEHWKNKFDSPEKIAQRERSRKRRDLYIYRKSTVKRYLKDFIDLLPEAACCSDTEIDSLGQERSIQPEWRSAQYGEWLHKIDGLSYNHQATVKLRTHAARRFDTRREAGNKINPMAKVCGNLPENCYDRGFLEQCGDLEKLRLGVTNNTSRLDNALQAIARL</sequence>
<dbReference type="VEuPathDB" id="FungiDB:MELLADRAFT_93236"/>
<dbReference type="InParanoid" id="F4S4F6"/>
<dbReference type="AlphaFoldDB" id="F4S4F6"/>
<evidence type="ECO:0000313" key="2">
    <source>
        <dbReference type="EMBL" id="EGG00403.1"/>
    </source>
</evidence>
<protein>
    <submittedName>
        <fullName evidence="2">Uncharacterized protein</fullName>
    </submittedName>
</protein>
<dbReference type="Proteomes" id="UP000001072">
    <property type="component" value="Unassembled WGS sequence"/>
</dbReference>
<accession>F4S4F6</accession>
<dbReference type="GeneID" id="18936511"/>
<evidence type="ECO:0000313" key="3">
    <source>
        <dbReference type="Proteomes" id="UP000001072"/>
    </source>
</evidence>
<dbReference type="EMBL" id="GL883147">
    <property type="protein sequence ID" value="EGG00403.1"/>
    <property type="molecule type" value="Genomic_DNA"/>
</dbReference>
<name>F4S4F6_MELLP</name>
<evidence type="ECO:0000256" key="1">
    <source>
        <dbReference type="SAM" id="MobiDB-lite"/>
    </source>
</evidence>
<proteinExistence type="predicted"/>
<dbReference type="HOGENOM" id="CLU_058865_1_0_1"/>
<dbReference type="OrthoDB" id="10468902at2759"/>
<reference evidence="3" key="1">
    <citation type="journal article" date="2011" name="Proc. Natl. Acad. Sci. U.S.A.">
        <title>Obligate biotrophy features unraveled by the genomic analysis of rust fungi.</title>
        <authorList>
            <person name="Duplessis S."/>
            <person name="Cuomo C.A."/>
            <person name="Lin Y.-C."/>
            <person name="Aerts A."/>
            <person name="Tisserant E."/>
            <person name="Veneault-Fourrey C."/>
            <person name="Joly D.L."/>
            <person name="Hacquard S."/>
            <person name="Amselem J."/>
            <person name="Cantarel B.L."/>
            <person name="Chiu R."/>
            <person name="Coutinho P.M."/>
            <person name="Feau N."/>
            <person name="Field M."/>
            <person name="Frey P."/>
            <person name="Gelhaye E."/>
            <person name="Goldberg J."/>
            <person name="Grabherr M.G."/>
            <person name="Kodira C.D."/>
            <person name="Kohler A."/>
            <person name="Kuees U."/>
            <person name="Lindquist E.A."/>
            <person name="Lucas S.M."/>
            <person name="Mago R."/>
            <person name="Mauceli E."/>
            <person name="Morin E."/>
            <person name="Murat C."/>
            <person name="Pangilinan J.L."/>
            <person name="Park R."/>
            <person name="Pearson M."/>
            <person name="Quesneville H."/>
            <person name="Rouhier N."/>
            <person name="Sakthikumar S."/>
            <person name="Salamov A.A."/>
            <person name="Schmutz J."/>
            <person name="Selles B."/>
            <person name="Shapiro H."/>
            <person name="Tanguay P."/>
            <person name="Tuskan G.A."/>
            <person name="Henrissat B."/>
            <person name="Van de Peer Y."/>
            <person name="Rouze P."/>
            <person name="Ellis J.G."/>
            <person name="Dodds P.N."/>
            <person name="Schein J.E."/>
            <person name="Zhong S."/>
            <person name="Hamelin R.C."/>
            <person name="Grigoriev I.V."/>
            <person name="Szabo L.J."/>
            <person name="Martin F."/>
        </authorList>
    </citation>
    <scope>NUCLEOTIDE SEQUENCE [LARGE SCALE GENOMIC DNA]</scope>
    <source>
        <strain evidence="3">98AG31 / pathotype 3-4-7</strain>
    </source>
</reference>
<keyword evidence="3" id="KW-1185">Reference proteome</keyword>
<dbReference type="RefSeq" id="XP_007416249.1">
    <property type="nucleotide sequence ID" value="XM_007416187.1"/>
</dbReference>
<dbReference type="KEGG" id="mlr:MELLADRAFT_93236"/>
<organism evidence="3">
    <name type="scientific">Melampsora larici-populina (strain 98AG31 / pathotype 3-4-7)</name>
    <name type="common">Poplar leaf rust fungus</name>
    <dbReference type="NCBI Taxonomy" id="747676"/>
    <lineage>
        <taxon>Eukaryota</taxon>
        <taxon>Fungi</taxon>
        <taxon>Dikarya</taxon>
        <taxon>Basidiomycota</taxon>
        <taxon>Pucciniomycotina</taxon>
        <taxon>Pucciniomycetes</taxon>
        <taxon>Pucciniales</taxon>
        <taxon>Melampsoraceae</taxon>
        <taxon>Melampsora</taxon>
    </lineage>
</organism>
<gene>
    <name evidence="2" type="ORF">MELLADRAFT_93236</name>
</gene>